<keyword evidence="3" id="KW-1185">Reference proteome</keyword>
<dbReference type="eggNOG" id="ENOG5033K7Z">
    <property type="taxonomic scope" value="Bacteria"/>
</dbReference>
<dbReference type="RefSeq" id="WP_006310320.1">
    <property type="nucleotide sequence ID" value="NZ_ARZA01000086.1"/>
</dbReference>
<dbReference type="STRING" id="1304284.L21TH_0852"/>
<evidence type="ECO:0000313" key="2">
    <source>
        <dbReference type="EMBL" id="EOD01089.1"/>
    </source>
</evidence>
<evidence type="ECO:0000313" key="3">
    <source>
        <dbReference type="Proteomes" id="UP000013378"/>
    </source>
</evidence>
<name>R1CWT8_9FIRM</name>
<sequence length="144" mass="16536">MIISRKVKDENELFEIKKILEEKGINDKFDNNQIVYILIENSKIIGVSKVTRHNNIGILNYVFVTKSKRGENLGDGLMRALFNHCLLNGIFNIYYSGVNDYLLKKGFKKMDKVNLNEDIKQILSKSQILSLNLNDFFSSGCCHS</sequence>
<dbReference type="AlphaFoldDB" id="R1CWT8"/>
<accession>R1CWT8</accession>
<dbReference type="SUPFAM" id="SSF55729">
    <property type="entry name" value="Acyl-CoA N-acyltransferases (Nat)"/>
    <property type="match status" value="1"/>
</dbReference>
<protein>
    <recommendedName>
        <fullName evidence="1">N-acetyltransferase domain-containing protein</fullName>
    </recommendedName>
</protein>
<organism evidence="2 3">
    <name type="scientific">Caldisalinibacter kiritimatiensis</name>
    <dbReference type="NCBI Taxonomy" id="1304284"/>
    <lineage>
        <taxon>Bacteria</taxon>
        <taxon>Bacillati</taxon>
        <taxon>Bacillota</taxon>
        <taxon>Tissierellia</taxon>
        <taxon>Tissierellales</taxon>
        <taxon>Thermohalobacteraceae</taxon>
        <taxon>Caldisalinibacter</taxon>
    </lineage>
</organism>
<dbReference type="GO" id="GO:0016747">
    <property type="term" value="F:acyltransferase activity, transferring groups other than amino-acyl groups"/>
    <property type="evidence" value="ECO:0007669"/>
    <property type="project" value="InterPro"/>
</dbReference>
<feature type="domain" description="N-acetyltransferase" evidence="1">
    <location>
        <begin position="14"/>
        <end position="87"/>
    </location>
</feature>
<dbReference type="OrthoDB" id="1727266at2"/>
<evidence type="ECO:0000259" key="1">
    <source>
        <dbReference type="Pfam" id="PF13673"/>
    </source>
</evidence>
<dbReference type="Pfam" id="PF13673">
    <property type="entry name" value="Acetyltransf_10"/>
    <property type="match status" value="1"/>
</dbReference>
<dbReference type="InterPro" id="IPR000182">
    <property type="entry name" value="GNAT_dom"/>
</dbReference>
<proteinExistence type="predicted"/>
<dbReference type="Gene3D" id="3.40.630.30">
    <property type="match status" value="1"/>
</dbReference>
<reference evidence="2 3" key="1">
    <citation type="journal article" date="2015" name="Geomicrobiol. J.">
        <title>Caldisalinibacter kiritimatiensis gen. nov., sp. nov., a moderately thermohalophilic thiosulfate-reducing bacterium from a hypersaline microbial mat.</title>
        <authorList>
            <person name="Ben Hania W."/>
            <person name="Joseph M."/>
            <person name="Fiebig A."/>
            <person name="Bunk B."/>
            <person name="Klenk H.-P."/>
            <person name="Fardeau M.-L."/>
            <person name="Spring S."/>
        </authorList>
    </citation>
    <scope>NUCLEOTIDE SEQUENCE [LARGE SCALE GENOMIC DNA]</scope>
    <source>
        <strain evidence="2 3">L21-TH-D2</strain>
    </source>
</reference>
<dbReference type="EMBL" id="ARZA01000086">
    <property type="protein sequence ID" value="EOD01089.1"/>
    <property type="molecule type" value="Genomic_DNA"/>
</dbReference>
<dbReference type="InterPro" id="IPR016181">
    <property type="entry name" value="Acyl_CoA_acyltransferase"/>
</dbReference>
<gene>
    <name evidence="2" type="ORF">L21TH_0852</name>
</gene>
<dbReference type="Proteomes" id="UP000013378">
    <property type="component" value="Unassembled WGS sequence"/>
</dbReference>
<comment type="caution">
    <text evidence="2">The sequence shown here is derived from an EMBL/GenBank/DDBJ whole genome shotgun (WGS) entry which is preliminary data.</text>
</comment>